<feature type="non-terminal residue" evidence="1">
    <location>
        <position position="1"/>
    </location>
</feature>
<sequence>TDLLTGHFGKCFSKRNKSYQFFPLTQMLGHCVFVVC</sequence>
<evidence type="ECO:0000313" key="1">
    <source>
        <dbReference type="EMBL" id="CAI8050474.1"/>
    </source>
</evidence>
<dbReference type="Proteomes" id="UP001174909">
    <property type="component" value="Unassembled WGS sequence"/>
</dbReference>
<keyword evidence="2" id="KW-1185">Reference proteome</keyword>
<dbReference type="EMBL" id="CASHTH010003871">
    <property type="protein sequence ID" value="CAI8050474.1"/>
    <property type="molecule type" value="Genomic_DNA"/>
</dbReference>
<evidence type="ECO:0000313" key="2">
    <source>
        <dbReference type="Proteomes" id="UP001174909"/>
    </source>
</evidence>
<name>A0AA35TM16_GEOBA</name>
<protein>
    <submittedName>
        <fullName evidence="1">Uncharacterized protein</fullName>
    </submittedName>
</protein>
<organism evidence="1 2">
    <name type="scientific">Geodia barretti</name>
    <name type="common">Barrett's horny sponge</name>
    <dbReference type="NCBI Taxonomy" id="519541"/>
    <lineage>
        <taxon>Eukaryota</taxon>
        <taxon>Metazoa</taxon>
        <taxon>Porifera</taxon>
        <taxon>Demospongiae</taxon>
        <taxon>Heteroscleromorpha</taxon>
        <taxon>Tetractinellida</taxon>
        <taxon>Astrophorina</taxon>
        <taxon>Geodiidae</taxon>
        <taxon>Geodia</taxon>
    </lineage>
</organism>
<comment type="caution">
    <text evidence="1">The sequence shown here is derived from an EMBL/GenBank/DDBJ whole genome shotgun (WGS) entry which is preliminary data.</text>
</comment>
<accession>A0AA35TM16</accession>
<proteinExistence type="predicted"/>
<reference evidence="1" key="1">
    <citation type="submission" date="2023-03" db="EMBL/GenBank/DDBJ databases">
        <authorList>
            <person name="Steffen K."/>
            <person name="Cardenas P."/>
        </authorList>
    </citation>
    <scope>NUCLEOTIDE SEQUENCE</scope>
</reference>
<gene>
    <name evidence="1" type="ORF">GBAR_LOCUS27724</name>
</gene>
<dbReference type="AlphaFoldDB" id="A0AA35TM16"/>